<protein>
    <submittedName>
        <fullName evidence="6">Iron-sulfur cluster repair di-iron protein</fullName>
    </submittedName>
</protein>
<name>A0A371X664_9HYPH</name>
<dbReference type="RefSeq" id="WP_116625503.1">
    <property type="nucleotide sequence ID" value="NZ_QURN01000018.1"/>
</dbReference>
<proteinExistence type="predicted"/>
<dbReference type="GO" id="GO:0046872">
    <property type="term" value="F:metal ion binding"/>
    <property type="evidence" value="ECO:0007669"/>
    <property type="project" value="UniProtKB-KW"/>
</dbReference>
<dbReference type="InterPro" id="IPR019903">
    <property type="entry name" value="RIC_family"/>
</dbReference>
<accession>A0A371X664</accession>
<evidence type="ECO:0000313" key="6">
    <source>
        <dbReference type="EMBL" id="RFC64715.1"/>
    </source>
</evidence>
<dbReference type="EMBL" id="QURN01000018">
    <property type="protein sequence ID" value="RFC64715.1"/>
    <property type="molecule type" value="Genomic_DNA"/>
</dbReference>
<dbReference type="Pfam" id="PF01814">
    <property type="entry name" value="Hemerythrin"/>
    <property type="match status" value="1"/>
</dbReference>
<dbReference type="PANTHER" id="PTHR36438">
    <property type="entry name" value="IRON-SULFUR CLUSTER REPAIR PROTEIN YTFE"/>
    <property type="match status" value="1"/>
</dbReference>
<dbReference type="PANTHER" id="PTHR36438:SF1">
    <property type="entry name" value="IRON-SULFUR CLUSTER REPAIR PROTEIN YTFE"/>
    <property type="match status" value="1"/>
</dbReference>
<evidence type="ECO:0000256" key="3">
    <source>
        <dbReference type="ARBA" id="ARBA00022723"/>
    </source>
</evidence>
<dbReference type="Gene3D" id="1.20.120.520">
    <property type="entry name" value="nmb1532 protein domain like"/>
    <property type="match status" value="1"/>
</dbReference>
<reference evidence="7" key="1">
    <citation type="submission" date="2018-08" db="EMBL/GenBank/DDBJ databases">
        <authorList>
            <person name="Im W.T."/>
        </authorList>
    </citation>
    <scope>NUCLEOTIDE SEQUENCE [LARGE SCALE GENOMIC DNA]</scope>
    <source>
        <strain evidence="7">LA-28</strain>
    </source>
</reference>
<dbReference type="Pfam" id="PF04405">
    <property type="entry name" value="ScdA_N"/>
    <property type="match status" value="1"/>
</dbReference>
<dbReference type="CDD" id="cd12108">
    <property type="entry name" value="Hr-like"/>
    <property type="match status" value="1"/>
</dbReference>
<evidence type="ECO:0000256" key="2">
    <source>
        <dbReference type="ARBA" id="ARBA00022490"/>
    </source>
</evidence>
<comment type="subcellular location">
    <subcellularLocation>
        <location evidence="1">Cytoplasm</location>
    </subcellularLocation>
</comment>
<organism evidence="6 7">
    <name type="scientific">Mesorhizobium denitrificans</name>
    <dbReference type="NCBI Taxonomy" id="2294114"/>
    <lineage>
        <taxon>Bacteria</taxon>
        <taxon>Pseudomonadati</taxon>
        <taxon>Pseudomonadota</taxon>
        <taxon>Alphaproteobacteria</taxon>
        <taxon>Hyphomicrobiales</taxon>
        <taxon>Phyllobacteriaceae</taxon>
        <taxon>Mesorhizobium</taxon>
    </lineage>
</organism>
<evidence type="ECO:0000256" key="1">
    <source>
        <dbReference type="ARBA" id="ARBA00004496"/>
    </source>
</evidence>
<keyword evidence="4" id="KW-0408">Iron</keyword>
<evidence type="ECO:0000313" key="7">
    <source>
        <dbReference type="Proteomes" id="UP000262379"/>
    </source>
</evidence>
<dbReference type="NCBIfam" id="TIGR03652">
    <property type="entry name" value="FeS_repair_RIC"/>
    <property type="match status" value="1"/>
</dbReference>
<keyword evidence="3" id="KW-0479">Metal-binding</keyword>
<sequence>METLSLDMTVTIVATELPGAADLFRRSAINFCCGGNVPLREAAERAGLSPEDLLSELAALQQAAGRDAPQETEALIEHLVSRYHDTHRQELAFLIPLAEKVERVHGDHPVAPSGLARALSALGEELERHMTSEEQIVFPLMRQGHTVRISQPLTQMRHEHEDAARLLRDIEHAAHGMALPAEACGSWTALYTGLRKFVDDVVEHMHLEDKVLFPRFEEPAM</sequence>
<evidence type="ECO:0000256" key="4">
    <source>
        <dbReference type="ARBA" id="ARBA00023004"/>
    </source>
</evidence>
<feature type="domain" description="Hemerythrin-like" evidence="5">
    <location>
        <begin position="78"/>
        <end position="215"/>
    </location>
</feature>
<comment type="caution">
    <text evidence="6">The sequence shown here is derived from an EMBL/GenBank/DDBJ whole genome shotgun (WGS) entry which is preliminary data.</text>
</comment>
<dbReference type="Proteomes" id="UP000262379">
    <property type="component" value="Unassembled WGS sequence"/>
</dbReference>
<keyword evidence="7" id="KW-1185">Reference proteome</keyword>
<keyword evidence="2" id="KW-0963">Cytoplasm</keyword>
<dbReference type="InterPro" id="IPR012312">
    <property type="entry name" value="Hemerythrin-like"/>
</dbReference>
<gene>
    <name evidence="6" type="primary">ric</name>
    <name evidence="6" type="ORF">DY251_19100</name>
</gene>
<dbReference type="AlphaFoldDB" id="A0A371X664"/>
<evidence type="ECO:0000259" key="5">
    <source>
        <dbReference type="Pfam" id="PF01814"/>
    </source>
</evidence>
<dbReference type="GO" id="GO:0005737">
    <property type="term" value="C:cytoplasm"/>
    <property type="evidence" value="ECO:0007669"/>
    <property type="project" value="UniProtKB-SubCell"/>
</dbReference>